<sequence>TTRYETDAWKIADLAISLSSSVLSLCQRILGVFNRSGAVDEGKDRKSYDPES</sequence>
<proteinExistence type="predicted"/>
<protein>
    <submittedName>
        <fullName evidence="1">Uncharacterized protein</fullName>
    </submittedName>
</protein>
<name>A0A392TZ61_9FABA</name>
<dbReference type="EMBL" id="LXQA010696116">
    <property type="protein sequence ID" value="MCI66472.1"/>
    <property type="molecule type" value="Genomic_DNA"/>
</dbReference>
<dbReference type="AlphaFoldDB" id="A0A392TZ61"/>
<comment type="caution">
    <text evidence="1">The sequence shown here is derived from an EMBL/GenBank/DDBJ whole genome shotgun (WGS) entry which is preliminary data.</text>
</comment>
<evidence type="ECO:0000313" key="2">
    <source>
        <dbReference type="Proteomes" id="UP000265520"/>
    </source>
</evidence>
<organism evidence="1 2">
    <name type="scientific">Trifolium medium</name>
    <dbReference type="NCBI Taxonomy" id="97028"/>
    <lineage>
        <taxon>Eukaryota</taxon>
        <taxon>Viridiplantae</taxon>
        <taxon>Streptophyta</taxon>
        <taxon>Embryophyta</taxon>
        <taxon>Tracheophyta</taxon>
        <taxon>Spermatophyta</taxon>
        <taxon>Magnoliopsida</taxon>
        <taxon>eudicotyledons</taxon>
        <taxon>Gunneridae</taxon>
        <taxon>Pentapetalae</taxon>
        <taxon>rosids</taxon>
        <taxon>fabids</taxon>
        <taxon>Fabales</taxon>
        <taxon>Fabaceae</taxon>
        <taxon>Papilionoideae</taxon>
        <taxon>50 kb inversion clade</taxon>
        <taxon>NPAAA clade</taxon>
        <taxon>Hologalegina</taxon>
        <taxon>IRL clade</taxon>
        <taxon>Trifolieae</taxon>
        <taxon>Trifolium</taxon>
    </lineage>
</organism>
<reference evidence="1 2" key="1">
    <citation type="journal article" date="2018" name="Front. Plant Sci.">
        <title>Red Clover (Trifolium pratense) and Zigzag Clover (T. medium) - A Picture of Genomic Similarities and Differences.</title>
        <authorList>
            <person name="Dluhosova J."/>
            <person name="Istvanek J."/>
            <person name="Nedelnik J."/>
            <person name="Repkova J."/>
        </authorList>
    </citation>
    <scope>NUCLEOTIDE SEQUENCE [LARGE SCALE GENOMIC DNA]</scope>
    <source>
        <strain evidence="2">cv. 10/8</strain>
        <tissue evidence="1">Leaf</tissue>
    </source>
</reference>
<feature type="non-terminal residue" evidence="1">
    <location>
        <position position="1"/>
    </location>
</feature>
<accession>A0A392TZ61</accession>
<keyword evidence="2" id="KW-1185">Reference proteome</keyword>
<dbReference type="Proteomes" id="UP000265520">
    <property type="component" value="Unassembled WGS sequence"/>
</dbReference>
<evidence type="ECO:0000313" key="1">
    <source>
        <dbReference type="EMBL" id="MCI66472.1"/>
    </source>
</evidence>